<accession>A0A0L6V413</accession>
<proteinExistence type="predicted"/>
<dbReference type="AlphaFoldDB" id="A0A0L6V413"/>
<evidence type="ECO:0000313" key="2">
    <source>
        <dbReference type="Proteomes" id="UP000037035"/>
    </source>
</evidence>
<dbReference type="EMBL" id="LAVV01007757">
    <property type="protein sequence ID" value="KNZ54860.1"/>
    <property type="molecule type" value="Genomic_DNA"/>
</dbReference>
<dbReference type="VEuPathDB" id="FungiDB:VP01_282g4"/>
<organism evidence="1 2">
    <name type="scientific">Puccinia sorghi</name>
    <dbReference type="NCBI Taxonomy" id="27349"/>
    <lineage>
        <taxon>Eukaryota</taxon>
        <taxon>Fungi</taxon>
        <taxon>Dikarya</taxon>
        <taxon>Basidiomycota</taxon>
        <taxon>Pucciniomycotina</taxon>
        <taxon>Pucciniomycetes</taxon>
        <taxon>Pucciniales</taxon>
        <taxon>Pucciniaceae</taxon>
        <taxon>Puccinia</taxon>
    </lineage>
</organism>
<sequence>MWSWMWNYLKESNTQTFAVCQVVKKSEKVCRTFLKKAKSESTKNMHSHLLLVHTVEEMNLNSKIQIESSTQD</sequence>
<evidence type="ECO:0000313" key="1">
    <source>
        <dbReference type="EMBL" id="KNZ54860.1"/>
    </source>
</evidence>
<gene>
    <name evidence="1" type="ORF">VP01_282g4</name>
</gene>
<dbReference type="Proteomes" id="UP000037035">
    <property type="component" value="Unassembled WGS sequence"/>
</dbReference>
<keyword evidence="2" id="KW-1185">Reference proteome</keyword>
<protein>
    <submittedName>
        <fullName evidence="1">Uncharacterized protein</fullName>
    </submittedName>
</protein>
<name>A0A0L6V413_9BASI</name>
<comment type="caution">
    <text evidence="1">The sequence shown here is derived from an EMBL/GenBank/DDBJ whole genome shotgun (WGS) entry which is preliminary data.</text>
</comment>
<reference evidence="1 2" key="1">
    <citation type="submission" date="2015-08" db="EMBL/GenBank/DDBJ databases">
        <title>Next Generation Sequencing and Analysis of the Genome of Puccinia sorghi L Schw, the Causal Agent of Maize Common Rust.</title>
        <authorList>
            <person name="Rochi L."/>
            <person name="Burguener G."/>
            <person name="Darino M."/>
            <person name="Turjanski A."/>
            <person name="Kreff E."/>
            <person name="Dieguez M.J."/>
            <person name="Sacco F."/>
        </authorList>
    </citation>
    <scope>NUCLEOTIDE SEQUENCE [LARGE SCALE GENOMIC DNA]</scope>
    <source>
        <strain evidence="1 2">RO10H11247</strain>
    </source>
</reference>